<keyword evidence="7" id="KW-1185">Reference proteome</keyword>
<dbReference type="FunCoup" id="A0A3B3HPB3">
    <property type="interactions" value="119"/>
</dbReference>
<organism evidence="6 7">
    <name type="scientific">Oryzias latipes</name>
    <name type="common">Japanese rice fish</name>
    <name type="synonym">Japanese killifish</name>
    <dbReference type="NCBI Taxonomy" id="8090"/>
    <lineage>
        <taxon>Eukaryota</taxon>
        <taxon>Metazoa</taxon>
        <taxon>Chordata</taxon>
        <taxon>Craniata</taxon>
        <taxon>Vertebrata</taxon>
        <taxon>Euteleostomi</taxon>
        <taxon>Actinopterygii</taxon>
        <taxon>Neopterygii</taxon>
        <taxon>Teleostei</taxon>
        <taxon>Neoteleostei</taxon>
        <taxon>Acanthomorphata</taxon>
        <taxon>Ovalentaria</taxon>
        <taxon>Atherinomorphae</taxon>
        <taxon>Beloniformes</taxon>
        <taxon>Adrianichthyidae</taxon>
        <taxon>Oryziinae</taxon>
        <taxon>Oryzias</taxon>
    </lineage>
</organism>
<feature type="disulfide bond" evidence="1">
    <location>
        <begin position="164"/>
        <end position="182"/>
    </location>
</feature>
<keyword evidence="1" id="KW-1015">Disulfide bond</keyword>
<protein>
    <submittedName>
        <fullName evidence="6">CD40 molecule, TNF receptor superfamily member 5</fullName>
    </submittedName>
</protein>
<dbReference type="SMART" id="SM00208">
    <property type="entry name" value="TNFR"/>
    <property type="match status" value="3"/>
</dbReference>
<feature type="disulfide bond" evidence="1">
    <location>
        <begin position="143"/>
        <end position="158"/>
    </location>
</feature>
<accession>A0A3B3HPB3</accession>
<feature type="domain" description="TNFR-Cys" evidence="5">
    <location>
        <begin position="142"/>
        <end position="182"/>
    </location>
</feature>
<evidence type="ECO:0000256" key="1">
    <source>
        <dbReference type="PROSITE-ProRule" id="PRU00206"/>
    </source>
</evidence>
<evidence type="ECO:0000313" key="7">
    <source>
        <dbReference type="Proteomes" id="UP000001038"/>
    </source>
</evidence>
<dbReference type="InterPro" id="IPR001368">
    <property type="entry name" value="TNFR/NGFR_Cys_rich_reg"/>
</dbReference>
<dbReference type="GO" id="GO:0035631">
    <property type="term" value="C:CD40 receptor complex"/>
    <property type="evidence" value="ECO:0000318"/>
    <property type="project" value="GO_Central"/>
</dbReference>
<keyword evidence="3" id="KW-0812">Transmembrane</keyword>
<dbReference type="Ensembl" id="ENSORLT00000042578.1">
    <property type="protein sequence ID" value="ENSORLP00000033631.1"/>
    <property type="gene ID" value="ENSORLG00000026270.1"/>
</dbReference>
<reference evidence="6" key="3">
    <citation type="submission" date="2025-09" db="UniProtKB">
        <authorList>
            <consortium name="Ensembl"/>
        </authorList>
    </citation>
    <scope>IDENTIFICATION</scope>
    <source>
        <strain evidence="6">Hd-rR</strain>
    </source>
</reference>
<dbReference type="InterPro" id="IPR034053">
    <property type="entry name" value="TNFRSF5_N_teleost"/>
</dbReference>
<feature type="region of interest" description="Disordered" evidence="2">
    <location>
        <begin position="272"/>
        <end position="305"/>
    </location>
</feature>
<keyword evidence="4" id="KW-0732">Signal</keyword>
<feature type="compositionally biased region" description="Low complexity" evidence="2">
    <location>
        <begin position="286"/>
        <end position="296"/>
    </location>
</feature>
<feature type="signal peptide" evidence="4">
    <location>
        <begin position="1"/>
        <end position="17"/>
    </location>
</feature>
<dbReference type="PANTHER" id="PTHR46875:SF3">
    <property type="entry name" value="CD40 MOLECULE, TNF RECEPTOR SUPERFAMILY MEMBER 5"/>
    <property type="match status" value="1"/>
</dbReference>
<evidence type="ECO:0000313" key="6">
    <source>
        <dbReference type="Ensembl" id="ENSORLP00000033631.1"/>
    </source>
</evidence>
<feature type="repeat" description="TNFR-Cys" evidence="1">
    <location>
        <begin position="142"/>
        <end position="182"/>
    </location>
</feature>
<dbReference type="Proteomes" id="UP000001038">
    <property type="component" value="Chromosome 7"/>
</dbReference>
<dbReference type="GO" id="GO:0035666">
    <property type="term" value="P:TRIF-dependent toll-like receptor signaling pathway"/>
    <property type="evidence" value="ECO:0007669"/>
    <property type="project" value="Ensembl"/>
</dbReference>
<feature type="chain" id="PRO_5017432656" evidence="4">
    <location>
        <begin position="18"/>
        <end position="305"/>
    </location>
</feature>
<sequence>MNFLAALILTVALVVDAEDLHCDPDTQFEQGGECCKMCPPGQKMQSSLESCSEPHCQPCRENEYQDKYTKENTCKLQPYCDPNKNFKEAVDMKTTVKHVCSCKDGFHCSSRECITCVAHTPCGVGSGVQTKGSHMSDTVCEECRHGTFSNESSAEDACWTWTECGSGFYVEKAGTNRSDNICAKNRDHVIAILAVFGVLCAVMAVVVVLWCIHKRRSGSMKKSARSSIESLGPESFTPIRQEETRTPVETEDIGITENGNCVVQEHGNAVKLSRQESQMDTTTEHSTLFSSSSEGKSSCERLNSL</sequence>
<feature type="region of interest" description="Disordered" evidence="2">
    <location>
        <begin position="222"/>
        <end position="247"/>
    </location>
</feature>
<dbReference type="InParanoid" id="A0A3B3HPB3"/>
<dbReference type="GeneTree" id="ENSGT00940000166581"/>
<evidence type="ECO:0000256" key="3">
    <source>
        <dbReference type="SAM" id="Phobius"/>
    </source>
</evidence>
<dbReference type="GeneID" id="100301586"/>
<name>A0A3B3HPB3_ORYLA</name>
<gene>
    <name evidence="6" type="primary">cd40</name>
</gene>
<dbReference type="SUPFAM" id="SSF57586">
    <property type="entry name" value="TNF receptor-like"/>
    <property type="match status" value="3"/>
</dbReference>
<proteinExistence type="predicted"/>
<dbReference type="STRING" id="8090.ENSORLP00000033631"/>
<comment type="caution">
    <text evidence="1">Lacks conserved residue(s) required for the propagation of feature annotation.</text>
</comment>
<feature type="transmembrane region" description="Helical" evidence="3">
    <location>
        <begin position="189"/>
        <end position="212"/>
    </location>
</feature>
<dbReference type="PANTHER" id="PTHR46875">
    <property type="entry name" value="TUMOR NECROSIS FACTOR RECEPTOR SUPERFAMILY MEMBER 5"/>
    <property type="match status" value="1"/>
</dbReference>
<dbReference type="OrthoDB" id="10031141at2759"/>
<evidence type="ECO:0000259" key="5">
    <source>
        <dbReference type="PROSITE" id="PS50050"/>
    </source>
</evidence>
<dbReference type="PROSITE" id="PS50050">
    <property type="entry name" value="TNFR_NGFR_2"/>
    <property type="match status" value="1"/>
</dbReference>
<dbReference type="AlphaFoldDB" id="A0A3B3HPB3"/>
<dbReference type="CTD" id="958"/>
<dbReference type="InterPro" id="IPR052135">
    <property type="entry name" value="TNFRSF5"/>
</dbReference>
<dbReference type="GO" id="GO:0002768">
    <property type="term" value="P:immune response-regulating cell surface receptor signaling pathway"/>
    <property type="evidence" value="ECO:0000318"/>
    <property type="project" value="GO_Central"/>
</dbReference>
<dbReference type="Bgee" id="ENSORLG00000026270">
    <property type="expression patterns" value="Expressed in mesonephros and 14 other cell types or tissues"/>
</dbReference>
<dbReference type="Gene3D" id="2.10.50.10">
    <property type="entry name" value="Tumor Necrosis Factor Receptor, subunit A, domain 2"/>
    <property type="match status" value="3"/>
</dbReference>
<evidence type="ECO:0000256" key="4">
    <source>
        <dbReference type="SAM" id="SignalP"/>
    </source>
</evidence>
<feature type="compositionally biased region" description="Polar residues" evidence="2">
    <location>
        <begin position="275"/>
        <end position="285"/>
    </location>
</feature>
<dbReference type="Pfam" id="PF00020">
    <property type="entry name" value="TNFR_c6"/>
    <property type="match status" value="1"/>
</dbReference>
<reference evidence="6" key="2">
    <citation type="submission" date="2025-08" db="UniProtKB">
        <authorList>
            <consortium name="Ensembl"/>
        </authorList>
    </citation>
    <scope>IDENTIFICATION</scope>
    <source>
        <strain evidence="6">Hd-rR</strain>
    </source>
</reference>
<keyword evidence="3" id="KW-0472">Membrane</keyword>
<reference evidence="6 7" key="1">
    <citation type="journal article" date="2007" name="Nature">
        <title>The medaka draft genome and insights into vertebrate genome evolution.</title>
        <authorList>
            <person name="Kasahara M."/>
            <person name="Naruse K."/>
            <person name="Sasaki S."/>
            <person name="Nakatani Y."/>
            <person name="Qu W."/>
            <person name="Ahsan B."/>
            <person name="Yamada T."/>
            <person name="Nagayasu Y."/>
            <person name="Doi K."/>
            <person name="Kasai Y."/>
            <person name="Jindo T."/>
            <person name="Kobayashi D."/>
            <person name="Shimada A."/>
            <person name="Toyoda A."/>
            <person name="Kuroki Y."/>
            <person name="Fujiyama A."/>
            <person name="Sasaki T."/>
            <person name="Shimizu A."/>
            <person name="Asakawa S."/>
            <person name="Shimizu N."/>
            <person name="Hashimoto S."/>
            <person name="Yang J."/>
            <person name="Lee Y."/>
            <person name="Matsushima K."/>
            <person name="Sugano S."/>
            <person name="Sakaizumi M."/>
            <person name="Narita T."/>
            <person name="Ohishi K."/>
            <person name="Haga S."/>
            <person name="Ohta F."/>
            <person name="Nomoto H."/>
            <person name="Nogata K."/>
            <person name="Morishita T."/>
            <person name="Endo T."/>
            <person name="Shin-I T."/>
            <person name="Takeda H."/>
            <person name="Morishita S."/>
            <person name="Kohara Y."/>
        </authorList>
    </citation>
    <scope>NUCLEOTIDE SEQUENCE [LARGE SCALE GENOMIC DNA]</scope>
    <source>
        <strain evidence="6 7">Hd-rR</strain>
    </source>
</reference>
<dbReference type="GO" id="GO:0042615">
    <property type="term" value="F:CD154 receptor binding"/>
    <property type="evidence" value="ECO:0007669"/>
    <property type="project" value="Ensembl"/>
</dbReference>
<dbReference type="GO" id="GO:0009897">
    <property type="term" value="C:external side of plasma membrane"/>
    <property type="evidence" value="ECO:0000318"/>
    <property type="project" value="GO_Central"/>
</dbReference>
<evidence type="ECO:0000256" key="2">
    <source>
        <dbReference type="SAM" id="MobiDB-lite"/>
    </source>
</evidence>
<dbReference type="CDD" id="cd13422">
    <property type="entry name" value="TNFRSF5_teleost"/>
    <property type="match status" value="1"/>
</dbReference>
<keyword evidence="3" id="KW-1133">Transmembrane helix</keyword>